<gene>
    <name evidence="3" type="ORF">SNAT2548_LOCUS26028</name>
</gene>
<dbReference type="Proteomes" id="UP000604046">
    <property type="component" value="Unassembled WGS sequence"/>
</dbReference>
<dbReference type="AlphaFoldDB" id="A0A812S5X8"/>
<protein>
    <recommendedName>
        <fullName evidence="2">Fungal lipase-type domain-containing protein</fullName>
    </recommendedName>
</protein>
<organism evidence="3 4">
    <name type="scientific">Symbiodinium natans</name>
    <dbReference type="NCBI Taxonomy" id="878477"/>
    <lineage>
        <taxon>Eukaryota</taxon>
        <taxon>Sar</taxon>
        <taxon>Alveolata</taxon>
        <taxon>Dinophyceae</taxon>
        <taxon>Suessiales</taxon>
        <taxon>Symbiodiniaceae</taxon>
        <taxon>Symbiodinium</taxon>
    </lineage>
</organism>
<dbReference type="GO" id="GO:0006629">
    <property type="term" value="P:lipid metabolic process"/>
    <property type="evidence" value="ECO:0007669"/>
    <property type="project" value="InterPro"/>
</dbReference>
<dbReference type="InterPro" id="IPR029058">
    <property type="entry name" value="AB_hydrolase_fold"/>
</dbReference>
<feature type="signal peptide" evidence="1">
    <location>
        <begin position="1"/>
        <end position="16"/>
    </location>
</feature>
<dbReference type="OrthoDB" id="406462at2759"/>
<dbReference type="Pfam" id="PF01764">
    <property type="entry name" value="Lipase_3"/>
    <property type="match status" value="1"/>
</dbReference>
<accession>A0A812S5X8</accession>
<sequence length="367" mass="41382">MLRLFFAACAVHLAPSTDPGVLELDDECNATQSCSFTALQLRSGAQAQDEVYQDFEASANRSQSKVSFIFTYGAVATSKEPLEDLSQPTRAFAGVRCYTETVYMSFARQTDAGSDLNLLMHPKVATLALHLNKDSEFYPGAGRPDLPRHGTEAMRMPSVDLHDMKHYFIRLQHLQLHGKDASQMPLFASAYKFANLAWGAYEKQKHWETQQAVRMEDLIHQQLMGWRLVHHEQQDTLQAVDNIWIVQSEQTRNCMLVFEGTHSVQEFEVNLRPNTETYCGFDGVHGGYSDKLYWLMKYSMPKLRPKLAKCQSVACTGHSLGGSLCEVFAACANSGRKGNAHYDLQDWTQGRAELMPAVRQKDLSRNN</sequence>
<keyword evidence="1" id="KW-0732">Signal</keyword>
<feature type="chain" id="PRO_5032492955" description="Fungal lipase-type domain-containing protein" evidence="1">
    <location>
        <begin position="17"/>
        <end position="367"/>
    </location>
</feature>
<evidence type="ECO:0000313" key="4">
    <source>
        <dbReference type="Proteomes" id="UP000604046"/>
    </source>
</evidence>
<dbReference type="InterPro" id="IPR002921">
    <property type="entry name" value="Fungal_lipase-type"/>
</dbReference>
<dbReference type="EMBL" id="CAJNDS010002414">
    <property type="protein sequence ID" value="CAE7466083.1"/>
    <property type="molecule type" value="Genomic_DNA"/>
</dbReference>
<comment type="caution">
    <text evidence="3">The sequence shown here is derived from an EMBL/GenBank/DDBJ whole genome shotgun (WGS) entry which is preliminary data.</text>
</comment>
<evidence type="ECO:0000313" key="3">
    <source>
        <dbReference type="EMBL" id="CAE7466083.1"/>
    </source>
</evidence>
<evidence type="ECO:0000256" key="1">
    <source>
        <dbReference type="SAM" id="SignalP"/>
    </source>
</evidence>
<proteinExistence type="predicted"/>
<name>A0A812S5X8_9DINO</name>
<dbReference type="SUPFAM" id="SSF53474">
    <property type="entry name" value="alpha/beta-Hydrolases"/>
    <property type="match status" value="1"/>
</dbReference>
<feature type="domain" description="Fungal lipase-type" evidence="2">
    <location>
        <begin position="256"/>
        <end position="331"/>
    </location>
</feature>
<dbReference type="Gene3D" id="3.40.50.1820">
    <property type="entry name" value="alpha/beta hydrolase"/>
    <property type="match status" value="1"/>
</dbReference>
<evidence type="ECO:0000259" key="2">
    <source>
        <dbReference type="Pfam" id="PF01764"/>
    </source>
</evidence>
<keyword evidence="4" id="KW-1185">Reference proteome</keyword>
<reference evidence="3" key="1">
    <citation type="submission" date="2021-02" db="EMBL/GenBank/DDBJ databases">
        <authorList>
            <person name="Dougan E. K."/>
            <person name="Rhodes N."/>
            <person name="Thang M."/>
            <person name="Chan C."/>
        </authorList>
    </citation>
    <scope>NUCLEOTIDE SEQUENCE</scope>
</reference>